<keyword evidence="4 5" id="KW-0472">Membrane</keyword>
<dbReference type="EMBL" id="JMIY01000005">
    <property type="protein sequence ID" value="KCZ71365.1"/>
    <property type="molecule type" value="Genomic_DNA"/>
</dbReference>
<dbReference type="Proteomes" id="UP000027153">
    <property type="component" value="Unassembled WGS sequence"/>
</dbReference>
<organism evidence="8 9">
    <name type="scientific">Candidatus Methanoperedens nitratireducens</name>
    <dbReference type="NCBI Taxonomy" id="1392998"/>
    <lineage>
        <taxon>Archaea</taxon>
        <taxon>Methanobacteriati</taxon>
        <taxon>Methanobacteriota</taxon>
        <taxon>Stenosarchaea group</taxon>
        <taxon>Methanomicrobia</taxon>
        <taxon>Methanosarcinales</taxon>
        <taxon>ANME-2 cluster</taxon>
        <taxon>Candidatus Methanoperedentaceae</taxon>
        <taxon>Candidatus Methanoperedens</taxon>
    </lineage>
</organism>
<accession>A0A062V7L6</accession>
<dbReference type="AlphaFoldDB" id="A0A062V7L6"/>
<gene>
    <name evidence="8" type="ORF">ANME2D_02092</name>
</gene>
<name>A0A062V7L6_9EURY</name>
<feature type="domain" description="ABC transmembrane type-1" evidence="7">
    <location>
        <begin position="95"/>
        <end position="307"/>
    </location>
</feature>
<keyword evidence="6" id="KW-1003">Cell membrane</keyword>
<evidence type="ECO:0000313" key="9">
    <source>
        <dbReference type="Proteomes" id="UP000027153"/>
    </source>
</evidence>
<keyword evidence="6" id="KW-0592">Phosphate transport</keyword>
<dbReference type="GO" id="GO:0005886">
    <property type="term" value="C:plasma membrane"/>
    <property type="evidence" value="ECO:0007669"/>
    <property type="project" value="UniProtKB-SubCell"/>
</dbReference>
<evidence type="ECO:0000256" key="1">
    <source>
        <dbReference type="ARBA" id="ARBA00004141"/>
    </source>
</evidence>
<proteinExistence type="inferred from homology"/>
<dbReference type="RefSeq" id="WP_241763354.1">
    <property type="nucleotide sequence ID" value="NZ_JMIY01000005.1"/>
</dbReference>
<keyword evidence="9" id="KW-1185">Reference proteome</keyword>
<dbReference type="CDD" id="cd06261">
    <property type="entry name" value="TM_PBP2"/>
    <property type="match status" value="1"/>
</dbReference>
<protein>
    <recommendedName>
        <fullName evidence="6">Phosphate transport system permease protein</fullName>
    </recommendedName>
</protein>
<dbReference type="InterPro" id="IPR000515">
    <property type="entry name" value="MetI-like"/>
</dbReference>
<keyword evidence="2 5" id="KW-0812">Transmembrane</keyword>
<evidence type="ECO:0000259" key="7">
    <source>
        <dbReference type="PROSITE" id="PS50928"/>
    </source>
</evidence>
<dbReference type="Pfam" id="PF00528">
    <property type="entry name" value="BPD_transp_1"/>
    <property type="match status" value="1"/>
</dbReference>
<dbReference type="NCBIfam" id="TIGR02138">
    <property type="entry name" value="phosphate_pstC"/>
    <property type="match status" value="1"/>
</dbReference>
<comment type="caution">
    <text evidence="8">The sequence shown here is derived from an EMBL/GenBank/DDBJ whole genome shotgun (WGS) entry which is preliminary data.</text>
</comment>
<evidence type="ECO:0000256" key="4">
    <source>
        <dbReference type="ARBA" id="ARBA00023136"/>
    </source>
</evidence>
<feature type="transmembrane region" description="Helical" evidence="5">
    <location>
        <begin position="168"/>
        <end position="189"/>
    </location>
</feature>
<dbReference type="InterPro" id="IPR011864">
    <property type="entry name" value="Phosphate_PstC"/>
</dbReference>
<dbReference type="Gene3D" id="1.10.3720.10">
    <property type="entry name" value="MetI-like"/>
    <property type="match status" value="1"/>
</dbReference>
<feature type="transmembrane region" description="Helical" evidence="5">
    <location>
        <begin position="94"/>
        <end position="114"/>
    </location>
</feature>
<evidence type="ECO:0000256" key="6">
    <source>
        <dbReference type="RuleBase" id="RU363054"/>
    </source>
</evidence>
<feature type="transmembrane region" description="Helical" evidence="5">
    <location>
        <begin position="39"/>
        <end position="60"/>
    </location>
</feature>
<keyword evidence="5" id="KW-0813">Transport</keyword>
<reference evidence="8 9" key="1">
    <citation type="journal article" date="2013" name="Nature">
        <title>Anaerobic oxidation of methane coupled to nitrate reduction in a novel archaeal lineage.</title>
        <authorList>
            <person name="Haroon M.F."/>
            <person name="Hu S."/>
            <person name="Shi Y."/>
            <person name="Imelfort M."/>
            <person name="Keller J."/>
            <person name="Hugenholtz P."/>
            <person name="Yuan Z."/>
            <person name="Tyson G.W."/>
        </authorList>
    </citation>
    <scope>NUCLEOTIDE SEQUENCE [LARGE SCALE GENOMIC DNA]</scope>
    <source>
        <strain evidence="8 9">ANME-2d</strain>
    </source>
</reference>
<evidence type="ECO:0000313" key="8">
    <source>
        <dbReference type="EMBL" id="KCZ71365.1"/>
    </source>
</evidence>
<keyword evidence="3 5" id="KW-1133">Transmembrane helix</keyword>
<comment type="similarity">
    <text evidence="6">Belongs to the binding-protein-dependent transport system permease family. CysTW subfamily.</text>
</comment>
<dbReference type="GO" id="GO:0005315">
    <property type="term" value="F:phosphate transmembrane transporter activity"/>
    <property type="evidence" value="ECO:0007669"/>
    <property type="project" value="InterPro"/>
</dbReference>
<feature type="transmembrane region" description="Helical" evidence="5">
    <location>
        <begin position="289"/>
        <end position="310"/>
    </location>
</feature>
<dbReference type="GO" id="GO:0006817">
    <property type="term" value="P:phosphate ion transport"/>
    <property type="evidence" value="ECO:0007669"/>
    <property type="project" value="UniProtKB-KW"/>
</dbReference>
<dbReference type="PATRIC" id="fig|1392998.3.peg.2096"/>
<dbReference type="InterPro" id="IPR035906">
    <property type="entry name" value="MetI-like_sf"/>
</dbReference>
<dbReference type="PANTHER" id="PTHR42727:SF1">
    <property type="entry name" value="PHOSPHATE TRANSPORT SYSTEM PERMEASE"/>
    <property type="match status" value="1"/>
</dbReference>
<evidence type="ECO:0000256" key="5">
    <source>
        <dbReference type="RuleBase" id="RU363032"/>
    </source>
</evidence>
<dbReference type="SUPFAM" id="SSF161098">
    <property type="entry name" value="MetI-like"/>
    <property type="match status" value="1"/>
</dbReference>
<comment type="function">
    <text evidence="6">Part of the binding-protein-dependent transport system for phosphate; probably responsible for the translocation of the substrate across the membrane.</text>
</comment>
<dbReference type="PROSITE" id="PS50928">
    <property type="entry name" value="ABC_TM1"/>
    <property type="match status" value="1"/>
</dbReference>
<evidence type="ECO:0000256" key="3">
    <source>
        <dbReference type="ARBA" id="ARBA00022989"/>
    </source>
</evidence>
<feature type="transmembrane region" description="Helical" evidence="5">
    <location>
        <begin position="219"/>
        <end position="240"/>
    </location>
</feature>
<sequence>MDRLRIQRGHIPYLSEFFHSIKLDRLRMQRIRELAIEKALFLCALVSVLTTIGIVLVLIFETLSFFEEVPILEFLTGTTWAPTYRPQHFGVLPLINGTIMIAAGAAVIAIPLGIASSVYLSEYASAKVRQTVKPVLEILAGIPTVVYGYFAISFITPLIREFIPDANIFNAASASIVVGIMILPMVSSLSEDAMRSVPRSLREGAYALGSTRFDVSTKIVVPAALSGILASFVLAISRAVGETMAVTLAAGATPKMTLNFFESIQTMTAYIVQVSLGDTPHGSIEYQTIFAVGMVLFIMTLLMNIVSMWIKERYREVYS</sequence>
<feature type="transmembrane region" description="Helical" evidence="5">
    <location>
        <begin position="135"/>
        <end position="156"/>
    </location>
</feature>
<evidence type="ECO:0000256" key="2">
    <source>
        <dbReference type="ARBA" id="ARBA00022692"/>
    </source>
</evidence>
<comment type="subcellular location">
    <subcellularLocation>
        <location evidence="5">Cell membrane</location>
        <topology evidence="5">Multi-pass membrane protein</topology>
    </subcellularLocation>
    <subcellularLocation>
        <location evidence="1">Membrane</location>
        <topology evidence="1">Multi-pass membrane protein</topology>
    </subcellularLocation>
</comment>
<dbReference type="PANTHER" id="PTHR42727">
    <property type="entry name" value="PHOSPHATE TRANSPORT SYSTEM PERMEASE PROTEIN"/>
    <property type="match status" value="1"/>
</dbReference>